<dbReference type="Proteomes" id="UP000789396">
    <property type="component" value="Unassembled WGS sequence"/>
</dbReference>
<protein>
    <submittedName>
        <fullName evidence="1">8977_t:CDS:1</fullName>
    </submittedName>
</protein>
<dbReference type="OrthoDB" id="10501888at2759"/>
<proteinExistence type="predicted"/>
<evidence type="ECO:0000313" key="1">
    <source>
        <dbReference type="EMBL" id="CAG8715908.1"/>
    </source>
</evidence>
<reference evidence="1" key="1">
    <citation type="submission" date="2021-06" db="EMBL/GenBank/DDBJ databases">
        <authorList>
            <person name="Kallberg Y."/>
            <person name="Tangrot J."/>
            <person name="Rosling A."/>
        </authorList>
    </citation>
    <scope>NUCLEOTIDE SEQUENCE</scope>
    <source>
        <strain evidence="1">IN212</strain>
    </source>
</reference>
<keyword evidence="2" id="KW-1185">Reference proteome</keyword>
<comment type="caution">
    <text evidence="1">The sequence shown here is derived from an EMBL/GenBank/DDBJ whole genome shotgun (WGS) entry which is preliminary data.</text>
</comment>
<gene>
    <name evidence="1" type="ORF">RFULGI_LOCUS11148</name>
</gene>
<feature type="non-terminal residue" evidence="1">
    <location>
        <position position="1"/>
    </location>
</feature>
<name>A0A9N9I1W9_9GLOM</name>
<dbReference type="EMBL" id="CAJVPZ010023518">
    <property type="protein sequence ID" value="CAG8715908.1"/>
    <property type="molecule type" value="Genomic_DNA"/>
</dbReference>
<sequence>DSVNFEDKKREAVENVEDRARASINGLKKTSVVTEREIKDAKREAVENVEDKARISINRAGRGQ</sequence>
<accession>A0A9N9I1W9</accession>
<evidence type="ECO:0000313" key="2">
    <source>
        <dbReference type="Proteomes" id="UP000789396"/>
    </source>
</evidence>
<dbReference type="AlphaFoldDB" id="A0A9N9I1W9"/>
<organism evidence="1 2">
    <name type="scientific">Racocetra fulgida</name>
    <dbReference type="NCBI Taxonomy" id="60492"/>
    <lineage>
        <taxon>Eukaryota</taxon>
        <taxon>Fungi</taxon>
        <taxon>Fungi incertae sedis</taxon>
        <taxon>Mucoromycota</taxon>
        <taxon>Glomeromycotina</taxon>
        <taxon>Glomeromycetes</taxon>
        <taxon>Diversisporales</taxon>
        <taxon>Gigasporaceae</taxon>
        <taxon>Racocetra</taxon>
    </lineage>
</organism>